<dbReference type="InterPro" id="IPR013766">
    <property type="entry name" value="Thioredoxin_domain"/>
</dbReference>
<proteinExistence type="inferred from homology"/>
<dbReference type="Proteomes" id="UP000010467">
    <property type="component" value="Chromosome"/>
</dbReference>
<gene>
    <name evidence="14" type="ordered locus">Deipe_0259</name>
</gene>
<dbReference type="PANTHER" id="PTHR42801">
    <property type="entry name" value="THIOREDOXIN-DEPENDENT PEROXIDE REDUCTASE"/>
    <property type="match status" value="1"/>
</dbReference>
<dbReference type="CDD" id="cd03017">
    <property type="entry name" value="PRX_BCP"/>
    <property type="match status" value="1"/>
</dbReference>
<keyword evidence="6" id="KW-0560">Oxidoreductase</keyword>
<evidence type="ECO:0000256" key="12">
    <source>
        <dbReference type="PIRSR" id="PIRSR000239-1"/>
    </source>
</evidence>
<comment type="catalytic activity">
    <reaction evidence="11">
        <text>a hydroperoxide + [thioredoxin]-dithiol = an alcohol + [thioredoxin]-disulfide + H2O</text>
        <dbReference type="Rhea" id="RHEA:62620"/>
        <dbReference type="Rhea" id="RHEA-COMP:10698"/>
        <dbReference type="Rhea" id="RHEA-COMP:10700"/>
        <dbReference type="ChEBI" id="CHEBI:15377"/>
        <dbReference type="ChEBI" id="CHEBI:29950"/>
        <dbReference type="ChEBI" id="CHEBI:30879"/>
        <dbReference type="ChEBI" id="CHEBI:35924"/>
        <dbReference type="ChEBI" id="CHEBI:50058"/>
        <dbReference type="EC" id="1.11.1.24"/>
    </reaction>
</comment>
<feature type="active site" description="Cysteine sulfenic acid (-SOH) intermediate; for peroxidase activity" evidence="12">
    <location>
        <position position="49"/>
    </location>
</feature>
<evidence type="ECO:0000256" key="6">
    <source>
        <dbReference type="ARBA" id="ARBA00023002"/>
    </source>
</evidence>
<dbReference type="KEGG" id="dpd:Deipe_0259"/>
<dbReference type="GO" id="GO:0005737">
    <property type="term" value="C:cytoplasm"/>
    <property type="evidence" value="ECO:0007669"/>
    <property type="project" value="TreeGrafter"/>
</dbReference>
<dbReference type="Pfam" id="PF00578">
    <property type="entry name" value="AhpC-TSA"/>
    <property type="match status" value="1"/>
</dbReference>
<evidence type="ECO:0000256" key="4">
    <source>
        <dbReference type="ARBA" id="ARBA00022559"/>
    </source>
</evidence>
<dbReference type="InterPro" id="IPR024706">
    <property type="entry name" value="Peroxiredoxin_AhpC-typ"/>
</dbReference>
<comment type="similarity">
    <text evidence="10">Belongs to the peroxiredoxin family. BCP/PrxQ subfamily.</text>
</comment>
<dbReference type="GO" id="GO:0034599">
    <property type="term" value="P:cellular response to oxidative stress"/>
    <property type="evidence" value="ECO:0007669"/>
    <property type="project" value="TreeGrafter"/>
</dbReference>
<dbReference type="InterPro" id="IPR036249">
    <property type="entry name" value="Thioredoxin-like_sf"/>
</dbReference>
<dbReference type="GO" id="GO:0045454">
    <property type="term" value="P:cell redox homeostasis"/>
    <property type="evidence" value="ECO:0007669"/>
    <property type="project" value="TreeGrafter"/>
</dbReference>
<keyword evidence="5" id="KW-0049">Antioxidant</keyword>
<dbReference type="EMBL" id="CP003382">
    <property type="protein sequence ID" value="AFZ65861.1"/>
    <property type="molecule type" value="Genomic_DNA"/>
</dbReference>
<comment type="function">
    <text evidence="1">Thiol-specific peroxidase that catalyzes the reduction of hydrogen peroxide and organic hydroperoxides to water and alcohols, respectively. Plays a role in cell protection against oxidative stress by detoxifying peroxides and as sensor of hydrogen peroxide-mediated signaling events.</text>
</comment>
<dbReference type="STRING" id="937777.Deipe_0259"/>
<dbReference type="InterPro" id="IPR000866">
    <property type="entry name" value="AhpC/TSA"/>
</dbReference>
<dbReference type="eggNOG" id="COG1225">
    <property type="taxonomic scope" value="Bacteria"/>
</dbReference>
<dbReference type="Gene3D" id="3.40.30.10">
    <property type="entry name" value="Glutaredoxin"/>
    <property type="match status" value="1"/>
</dbReference>
<protein>
    <recommendedName>
        <fullName evidence="3">thioredoxin-dependent peroxiredoxin</fullName>
        <ecNumber evidence="3">1.11.1.24</ecNumber>
    </recommendedName>
    <alternativeName>
        <fullName evidence="9">Thioredoxin peroxidase</fullName>
    </alternativeName>
</protein>
<dbReference type="SUPFAM" id="SSF52833">
    <property type="entry name" value="Thioredoxin-like"/>
    <property type="match status" value="1"/>
</dbReference>
<dbReference type="PIRSF" id="PIRSF000239">
    <property type="entry name" value="AHPC"/>
    <property type="match status" value="1"/>
</dbReference>
<keyword evidence="8" id="KW-0676">Redox-active center</keyword>
<evidence type="ECO:0000256" key="2">
    <source>
        <dbReference type="ARBA" id="ARBA00011245"/>
    </source>
</evidence>
<evidence type="ECO:0000256" key="1">
    <source>
        <dbReference type="ARBA" id="ARBA00003330"/>
    </source>
</evidence>
<evidence type="ECO:0000256" key="11">
    <source>
        <dbReference type="ARBA" id="ARBA00049091"/>
    </source>
</evidence>
<accession>K9ZWA8</accession>
<keyword evidence="7" id="KW-1015">Disulfide bond</keyword>
<evidence type="ECO:0000259" key="13">
    <source>
        <dbReference type="PROSITE" id="PS51352"/>
    </source>
</evidence>
<evidence type="ECO:0000313" key="14">
    <source>
        <dbReference type="EMBL" id="AFZ65861.1"/>
    </source>
</evidence>
<dbReference type="AlphaFoldDB" id="K9ZWA8"/>
<dbReference type="EC" id="1.11.1.24" evidence="3"/>
<evidence type="ECO:0000256" key="10">
    <source>
        <dbReference type="ARBA" id="ARBA00038489"/>
    </source>
</evidence>
<sequence length="162" mass="17927">MTQEAALQAGQPFPDFALPDADNHLHRLADYRGRYLVLYVYPKDDTPGCTKEACDFRDHAELRAEGAAILGLSRDDAESHAGFAQKFSLNFPLVSDPDATFIRTIGAWGTKNLYGKVSEGLKRSTFLIAPDGTLVKVWSNVKVDGHADAVLRELREHKARRG</sequence>
<dbReference type="HOGENOM" id="CLU_042529_14_1_0"/>
<dbReference type="InterPro" id="IPR050924">
    <property type="entry name" value="Peroxiredoxin_BCP/PrxQ"/>
</dbReference>
<name>K9ZWA8_DEIPD</name>
<organism evidence="14 15">
    <name type="scientific">Deinococcus peraridilitoris (strain DSM 19664 / LMG 22246 / CIP 109416 / KR-200)</name>
    <dbReference type="NCBI Taxonomy" id="937777"/>
    <lineage>
        <taxon>Bacteria</taxon>
        <taxon>Thermotogati</taxon>
        <taxon>Deinococcota</taxon>
        <taxon>Deinococci</taxon>
        <taxon>Deinococcales</taxon>
        <taxon>Deinococcaceae</taxon>
        <taxon>Deinococcus</taxon>
    </lineage>
</organism>
<evidence type="ECO:0000256" key="5">
    <source>
        <dbReference type="ARBA" id="ARBA00022862"/>
    </source>
</evidence>
<dbReference type="PATRIC" id="fig|937777.3.peg.266"/>
<keyword evidence="4" id="KW-0575">Peroxidase</keyword>
<evidence type="ECO:0000256" key="9">
    <source>
        <dbReference type="ARBA" id="ARBA00032824"/>
    </source>
</evidence>
<evidence type="ECO:0000313" key="15">
    <source>
        <dbReference type="Proteomes" id="UP000010467"/>
    </source>
</evidence>
<keyword evidence="15" id="KW-1185">Reference proteome</keyword>
<dbReference type="OrthoDB" id="9812811at2"/>
<comment type="subunit">
    <text evidence="2">Monomer.</text>
</comment>
<dbReference type="RefSeq" id="WP_015234172.1">
    <property type="nucleotide sequence ID" value="NC_019793.1"/>
</dbReference>
<dbReference type="PANTHER" id="PTHR42801:SF4">
    <property type="entry name" value="AHPC_TSA FAMILY PROTEIN"/>
    <property type="match status" value="1"/>
</dbReference>
<dbReference type="PROSITE" id="PS51352">
    <property type="entry name" value="THIOREDOXIN_2"/>
    <property type="match status" value="1"/>
</dbReference>
<feature type="domain" description="Thioredoxin" evidence="13">
    <location>
        <begin position="7"/>
        <end position="159"/>
    </location>
</feature>
<dbReference type="FunFam" id="3.40.30.10:FF:000007">
    <property type="entry name" value="Thioredoxin-dependent thiol peroxidase"/>
    <property type="match status" value="1"/>
</dbReference>
<evidence type="ECO:0000256" key="3">
    <source>
        <dbReference type="ARBA" id="ARBA00013017"/>
    </source>
</evidence>
<evidence type="ECO:0000256" key="7">
    <source>
        <dbReference type="ARBA" id="ARBA00023157"/>
    </source>
</evidence>
<dbReference type="GO" id="GO:0008379">
    <property type="term" value="F:thioredoxin peroxidase activity"/>
    <property type="evidence" value="ECO:0007669"/>
    <property type="project" value="TreeGrafter"/>
</dbReference>
<evidence type="ECO:0000256" key="8">
    <source>
        <dbReference type="ARBA" id="ARBA00023284"/>
    </source>
</evidence>
<reference evidence="15" key="1">
    <citation type="submission" date="2012-03" db="EMBL/GenBank/DDBJ databases">
        <title>Complete sequence of chromosome of Deinococcus peraridilitoris DSM 19664.</title>
        <authorList>
            <person name="Lucas S."/>
            <person name="Copeland A."/>
            <person name="Lapidus A."/>
            <person name="Glavina del Rio T."/>
            <person name="Dalin E."/>
            <person name="Tice H."/>
            <person name="Bruce D."/>
            <person name="Goodwin L."/>
            <person name="Pitluck S."/>
            <person name="Peters L."/>
            <person name="Mikhailova N."/>
            <person name="Lu M."/>
            <person name="Kyrpides N."/>
            <person name="Mavromatis K."/>
            <person name="Ivanova N."/>
            <person name="Brettin T."/>
            <person name="Detter J.C."/>
            <person name="Han C."/>
            <person name="Larimer F."/>
            <person name="Land M."/>
            <person name="Hauser L."/>
            <person name="Markowitz V."/>
            <person name="Cheng J.-F."/>
            <person name="Hugenholtz P."/>
            <person name="Woyke T."/>
            <person name="Wu D."/>
            <person name="Pukall R."/>
            <person name="Steenblock K."/>
            <person name="Brambilla E."/>
            <person name="Klenk H.-P."/>
            <person name="Eisen J.A."/>
        </authorList>
    </citation>
    <scope>NUCLEOTIDE SEQUENCE [LARGE SCALE GENOMIC DNA]</scope>
    <source>
        <strain evidence="15">DSM 19664 / LMG 22246 / CIP 109416 / KR-200</strain>
    </source>
</reference>